<keyword evidence="2" id="KW-1185">Reference proteome</keyword>
<accession>A0A4Q1KPC8</accession>
<protein>
    <submittedName>
        <fullName evidence="1">Uncharacterized protein</fullName>
    </submittedName>
</protein>
<evidence type="ECO:0000313" key="1">
    <source>
        <dbReference type="EMBL" id="RXR30744.1"/>
    </source>
</evidence>
<gene>
    <name evidence="1" type="ORF">EQG66_00045</name>
</gene>
<dbReference type="AlphaFoldDB" id="A0A4Q1KPC8"/>
<dbReference type="EMBL" id="SBKP01000001">
    <property type="protein sequence ID" value="RXR30744.1"/>
    <property type="molecule type" value="Genomic_DNA"/>
</dbReference>
<sequence>MRFEQPVGLTRKSKESDPFVHIGATRIQMAGHVTLATINLVAPLDRHPAVEVVADGPIKLVDVDAFQSVP</sequence>
<dbReference type="Proteomes" id="UP000290958">
    <property type="component" value="Unassembled WGS sequence"/>
</dbReference>
<comment type="caution">
    <text evidence="1">The sequence shown here is derived from an EMBL/GenBank/DDBJ whole genome shotgun (WGS) entry which is preliminary data.</text>
</comment>
<reference evidence="2" key="1">
    <citation type="submission" date="2019-01" db="EMBL/GenBank/DDBJ databases">
        <title>Cytophagaceae bacterium strain CAR-16.</title>
        <authorList>
            <person name="Chen W.-M."/>
        </authorList>
    </citation>
    <scope>NUCLEOTIDE SEQUENCE [LARGE SCALE GENOMIC DNA]</scope>
    <source>
        <strain evidence="2">CHR27</strain>
    </source>
</reference>
<name>A0A4Q1KPC8_9SPHN</name>
<proteinExistence type="predicted"/>
<dbReference type="RefSeq" id="WP_129402530.1">
    <property type="nucleotide sequence ID" value="NZ_SBKP01000001.1"/>
</dbReference>
<evidence type="ECO:0000313" key="2">
    <source>
        <dbReference type="Proteomes" id="UP000290958"/>
    </source>
</evidence>
<organism evidence="1 2">
    <name type="scientific">Sphingobium fluviale</name>
    <dbReference type="NCBI Taxonomy" id="2506423"/>
    <lineage>
        <taxon>Bacteria</taxon>
        <taxon>Pseudomonadati</taxon>
        <taxon>Pseudomonadota</taxon>
        <taxon>Alphaproteobacteria</taxon>
        <taxon>Sphingomonadales</taxon>
        <taxon>Sphingomonadaceae</taxon>
        <taxon>Sphingobium</taxon>
    </lineage>
</organism>